<dbReference type="EMBL" id="CP133617">
    <property type="protein sequence ID" value="WMV32260.1"/>
    <property type="molecule type" value="Genomic_DNA"/>
</dbReference>
<dbReference type="Proteomes" id="UP001234989">
    <property type="component" value="Chromosome 6"/>
</dbReference>
<gene>
    <name evidence="2" type="ORF">MTR67_025645</name>
</gene>
<evidence type="ECO:0000313" key="2">
    <source>
        <dbReference type="EMBL" id="WMV32260.1"/>
    </source>
</evidence>
<accession>A0AAF0TYW6</accession>
<proteinExistence type="predicted"/>
<dbReference type="AlphaFoldDB" id="A0AAF0TYW6"/>
<keyword evidence="3" id="KW-1185">Reference proteome</keyword>
<protein>
    <recommendedName>
        <fullName evidence="1">Retrotransposon gag domain-containing protein</fullName>
    </recommendedName>
</protein>
<organism evidence="2 3">
    <name type="scientific">Solanum verrucosum</name>
    <dbReference type="NCBI Taxonomy" id="315347"/>
    <lineage>
        <taxon>Eukaryota</taxon>
        <taxon>Viridiplantae</taxon>
        <taxon>Streptophyta</taxon>
        <taxon>Embryophyta</taxon>
        <taxon>Tracheophyta</taxon>
        <taxon>Spermatophyta</taxon>
        <taxon>Magnoliopsida</taxon>
        <taxon>eudicotyledons</taxon>
        <taxon>Gunneridae</taxon>
        <taxon>Pentapetalae</taxon>
        <taxon>asterids</taxon>
        <taxon>lamiids</taxon>
        <taxon>Solanales</taxon>
        <taxon>Solanaceae</taxon>
        <taxon>Solanoideae</taxon>
        <taxon>Solaneae</taxon>
        <taxon>Solanum</taxon>
    </lineage>
</organism>
<feature type="domain" description="Retrotransposon gag" evidence="1">
    <location>
        <begin position="49"/>
        <end position="134"/>
    </location>
</feature>
<dbReference type="InterPro" id="IPR005162">
    <property type="entry name" value="Retrotrans_gag_dom"/>
</dbReference>
<feature type="non-terminal residue" evidence="2">
    <location>
        <position position="1"/>
    </location>
</feature>
<sequence length="142" mass="16392">VWGSDIDSLFCPLFNLVISGTEHKMLTKFLKLKPHIFHGSKSKDYLSSYWWRAFVELGSSVLSPLNWTQFYALFLEISVFLTLRDGKNDEFVALEQGTMTMAAYEAKFHVLSRYATQLVNFEEEMIHLFIKGLNSELQVLSV</sequence>
<reference evidence="2" key="1">
    <citation type="submission" date="2023-08" db="EMBL/GenBank/DDBJ databases">
        <title>A de novo genome assembly of Solanum verrucosum Schlechtendal, a Mexican diploid species geographically isolated from the other diploid A-genome species in potato relatives.</title>
        <authorList>
            <person name="Hosaka K."/>
        </authorList>
    </citation>
    <scope>NUCLEOTIDE SEQUENCE</scope>
    <source>
        <tissue evidence="2">Young leaves</tissue>
    </source>
</reference>
<evidence type="ECO:0000313" key="3">
    <source>
        <dbReference type="Proteomes" id="UP001234989"/>
    </source>
</evidence>
<dbReference type="Pfam" id="PF03732">
    <property type="entry name" value="Retrotrans_gag"/>
    <property type="match status" value="1"/>
</dbReference>
<evidence type="ECO:0000259" key="1">
    <source>
        <dbReference type="Pfam" id="PF03732"/>
    </source>
</evidence>
<name>A0AAF0TYW6_SOLVR</name>